<feature type="transmembrane region" description="Helical" evidence="3">
    <location>
        <begin position="21"/>
        <end position="41"/>
    </location>
</feature>
<dbReference type="GO" id="GO:0016787">
    <property type="term" value="F:hydrolase activity"/>
    <property type="evidence" value="ECO:0007669"/>
    <property type="project" value="UniProtKB-KW"/>
</dbReference>
<proteinExistence type="predicted"/>
<evidence type="ECO:0000256" key="3">
    <source>
        <dbReference type="SAM" id="Phobius"/>
    </source>
</evidence>
<dbReference type="InterPro" id="IPR005754">
    <property type="entry name" value="Sortase"/>
</dbReference>
<dbReference type="InterPro" id="IPR009835">
    <property type="entry name" value="SrtB"/>
</dbReference>
<keyword evidence="3" id="KW-1133">Transmembrane helix</keyword>
<evidence type="ECO:0000313" key="4">
    <source>
        <dbReference type="EMBL" id="MST51960.1"/>
    </source>
</evidence>
<evidence type="ECO:0000256" key="2">
    <source>
        <dbReference type="PIRSR" id="PIRSR605754-1"/>
    </source>
</evidence>
<dbReference type="Pfam" id="PF04203">
    <property type="entry name" value="Sortase"/>
    <property type="match status" value="1"/>
</dbReference>
<evidence type="ECO:0000256" key="1">
    <source>
        <dbReference type="ARBA" id="ARBA00022801"/>
    </source>
</evidence>
<organism evidence="4 5">
    <name type="scientific">Hornefia butyriciproducens</name>
    <dbReference type="NCBI Taxonomy" id="2652293"/>
    <lineage>
        <taxon>Bacteria</taxon>
        <taxon>Bacillati</taxon>
        <taxon>Bacillota</taxon>
        <taxon>Clostridia</taxon>
        <taxon>Peptostreptococcales</taxon>
        <taxon>Anaerovoracaceae</taxon>
        <taxon>Hornefia</taxon>
    </lineage>
</organism>
<dbReference type="EMBL" id="VUMZ01000005">
    <property type="protein sequence ID" value="MST51960.1"/>
    <property type="molecule type" value="Genomic_DNA"/>
</dbReference>
<comment type="caution">
    <text evidence="4">The sequence shown here is derived from an EMBL/GenBank/DDBJ whole genome shotgun (WGS) entry which is preliminary data.</text>
</comment>
<accession>A0A6L5Y5I4</accession>
<evidence type="ECO:0000313" key="5">
    <source>
        <dbReference type="Proteomes" id="UP000474676"/>
    </source>
</evidence>
<dbReference type="InterPro" id="IPR023365">
    <property type="entry name" value="Sortase_dom-sf"/>
</dbReference>
<dbReference type="CDD" id="cd05826">
    <property type="entry name" value="Sortase_B"/>
    <property type="match status" value="1"/>
</dbReference>
<dbReference type="SUPFAM" id="SSF63817">
    <property type="entry name" value="Sortase"/>
    <property type="match status" value="1"/>
</dbReference>
<reference evidence="4 5" key="1">
    <citation type="submission" date="2019-08" db="EMBL/GenBank/DDBJ databases">
        <title>In-depth cultivation of the pig gut microbiome towards novel bacterial diversity and tailored functional studies.</title>
        <authorList>
            <person name="Wylensek D."/>
            <person name="Hitch T.C.A."/>
            <person name="Clavel T."/>
        </authorList>
    </citation>
    <scope>NUCLEOTIDE SEQUENCE [LARGE SCALE GENOMIC DNA]</scope>
    <source>
        <strain evidence="4 5">WCA-MUC-591-APC-3H</strain>
    </source>
</reference>
<sequence>MLKYCRRSVLSMARKGKRGKGDLFFDVIIVILLCVIAFSLFKVASILNEYQKGTREYKQIAKDADLKLEENRLHIDWKALKKKNSDVKAWIYSKGTVINYPVVQGDDNSFYLHRLLNKEYNFKGTLFIDYRVERPFDDFNTIIYGHRMKDGSMFKPLVKYREEDYYRKHKVMQLATPKHQYDLKIFAAVTIPARSSMYKCAFGTRKEKEAYLEKIREKNVLTTDVHVSANDRIVMMSTCTYEFDNARVVVYGKLIEKD</sequence>
<feature type="active site" description="Proton donor/acceptor" evidence="2">
    <location>
        <position position="146"/>
    </location>
</feature>
<dbReference type="NCBIfam" id="TIGR03064">
    <property type="entry name" value="sortase_srtB"/>
    <property type="match status" value="1"/>
</dbReference>
<dbReference type="Gene3D" id="2.40.260.10">
    <property type="entry name" value="Sortase"/>
    <property type="match status" value="1"/>
</dbReference>
<keyword evidence="1 4" id="KW-0378">Hydrolase</keyword>
<protein>
    <submittedName>
        <fullName evidence="4">Class B sortase</fullName>
        <ecNumber evidence="4">3.4.22.71</ecNumber>
    </submittedName>
</protein>
<keyword evidence="5" id="KW-1185">Reference proteome</keyword>
<dbReference type="Proteomes" id="UP000474676">
    <property type="component" value="Unassembled WGS sequence"/>
</dbReference>
<name>A0A6L5Y5I4_9FIRM</name>
<dbReference type="AlphaFoldDB" id="A0A6L5Y5I4"/>
<dbReference type="EC" id="3.4.22.71" evidence="4"/>
<keyword evidence="3" id="KW-0472">Membrane</keyword>
<keyword evidence="3" id="KW-0812">Transmembrane</keyword>
<gene>
    <name evidence="4" type="primary">srtB</name>
    <name evidence="4" type="ORF">FYJ64_06470</name>
</gene>
<feature type="active site" description="Acyl-thioester intermediate" evidence="2">
    <location>
        <position position="239"/>
    </location>
</feature>